<evidence type="ECO:0000313" key="4">
    <source>
        <dbReference type="Proteomes" id="UP000595107"/>
    </source>
</evidence>
<gene>
    <name evidence="1" type="ORF">I6G67_11380</name>
    <name evidence="2" type="ORF">NCTC10308_00441</name>
</gene>
<proteinExistence type="predicted"/>
<sequence>MNAVVAEKFKNFEWLAQGITAKSPIFGQEGHSTGEKPIDYQDRLGAIAAMGSQLAKSVASVIIFGECSMGDYEYIRNHLAKIMMDAAYVDKKREPEQIAIYHLSWLVAKMVMVFALDPDYESNFTAKGRLEVVAGVSSKQMSLSVYRHTWKPYENLMVIALEMAIKEASDAIDEYRRATYSELRA</sequence>
<accession>A0A380TT68</accession>
<dbReference type="AlphaFoldDB" id="A0A380TT68"/>
<name>A0A380TT68_ACIJO</name>
<evidence type="ECO:0000313" key="1">
    <source>
        <dbReference type="EMBL" id="QPS02838.1"/>
    </source>
</evidence>
<dbReference type="EMBL" id="UFRV01000006">
    <property type="protein sequence ID" value="SUT91317.1"/>
    <property type="molecule type" value="Genomic_DNA"/>
</dbReference>
<dbReference type="Proteomes" id="UP000595107">
    <property type="component" value="Chromosome"/>
</dbReference>
<organism evidence="2 3">
    <name type="scientific">Acinetobacter johnsonii</name>
    <dbReference type="NCBI Taxonomy" id="40214"/>
    <lineage>
        <taxon>Bacteria</taxon>
        <taxon>Pseudomonadati</taxon>
        <taxon>Pseudomonadota</taxon>
        <taxon>Gammaproteobacteria</taxon>
        <taxon>Moraxellales</taxon>
        <taxon>Moraxellaceae</taxon>
        <taxon>Acinetobacter</taxon>
    </lineage>
</organism>
<protein>
    <submittedName>
        <fullName evidence="2">Uncharacterized protein</fullName>
    </submittedName>
</protein>
<dbReference type="EMBL" id="CP065666">
    <property type="protein sequence ID" value="QPS02838.1"/>
    <property type="molecule type" value="Genomic_DNA"/>
</dbReference>
<evidence type="ECO:0000313" key="3">
    <source>
        <dbReference type="Proteomes" id="UP000254227"/>
    </source>
</evidence>
<reference evidence="1 4" key="2">
    <citation type="submission" date="2020-12" db="EMBL/GenBank/DDBJ databases">
        <title>FDA dAtabase for Regulatory Grade micrObial Sequences (FDA-ARGOS): Supporting development and validation of Infectious Disease Dx tests.</title>
        <authorList>
            <person name="Sproer C."/>
            <person name="Gronow S."/>
            <person name="Severitt S."/>
            <person name="Schroder I."/>
            <person name="Tallon L."/>
            <person name="Sadzewicz L."/>
            <person name="Zhao X."/>
            <person name="Boylan J."/>
            <person name="Ott S."/>
            <person name="Bowen H."/>
            <person name="Vavikolanu K."/>
            <person name="Mehta A."/>
            <person name="Aluvathingal J."/>
            <person name="Nadendla S."/>
            <person name="Lowell S."/>
            <person name="Myers T."/>
            <person name="Yan Y."/>
            <person name="Sichtig H."/>
        </authorList>
    </citation>
    <scope>NUCLEOTIDE SEQUENCE [LARGE SCALE GENOMIC DNA]</scope>
    <source>
        <strain evidence="1 4">FDAARGOS_910</strain>
    </source>
</reference>
<evidence type="ECO:0000313" key="2">
    <source>
        <dbReference type="EMBL" id="SUT91317.1"/>
    </source>
</evidence>
<dbReference type="RefSeq" id="WP_004694144.1">
    <property type="nucleotide sequence ID" value="NZ_BBTB01000075.1"/>
</dbReference>
<reference evidence="2 3" key="1">
    <citation type="submission" date="2018-06" db="EMBL/GenBank/DDBJ databases">
        <authorList>
            <consortium name="Pathogen Informatics"/>
            <person name="Doyle S."/>
        </authorList>
    </citation>
    <scope>NUCLEOTIDE SEQUENCE [LARGE SCALE GENOMIC DNA]</scope>
    <source>
        <strain evidence="2 3">NCTC10308</strain>
    </source>
</reference>
<dbReference type="Proteomes" id="UP000254227">
    <property type="component" value="Unassembled WGS sequence"/>
</dbReference>